<evidence type="ECO:0000313" key="4">
    <source>
        <dbReference type="EMBL" id="RLN03817.1"/>
    </source>
</evidence>
<dbReference type="PANTHER" id="PTHR43004:SF6">
    <property type="entry name" value="FAD_NAD(P)-BINDING OXIDOREDUCTASE FAMILY PROTEIN"/>
    <property type="match status" value="1"/>
</dbReference>
<name>A0A3L6RGX7_PANMI</name>
<comment type="caution">
    <text evidence="4">The sequence shown here is derived from an EMBL/GenBank/DDBJ whole genome shotgun (WGS) entry which is preliminary data.</text>
</comment>
<reference evidence="5" key="1">
    <citation type="journal article" date="2019" name="Nat. Commun.">
        <title>The genome of broomcorn millet.</title>
        <authorList>
            <person name="Zou C."/>
            <person name="Miki D."/>
            <person name="Li D."/>
            <person name="Tang Q."/>
            <person name="Xiao L."/>
            <person name="Rajput S."/>
            <person name="Deng P."/>
            <person name="Jia W."/>
            <person name="Huang R."/>
            <person name="Zhang M."/>
            <person name="Sun Y."/>
            <person name="Hu J."/>
            <person name="Fu X."/>
            <person name="Schnable P.S."/>
            <person name="Li F."/>
            <person name="Zhang H."/>
            <person name="Feng B."/>
            <person name="Zhu X."/>
            <person name="Liu R."/>
            <person name="Schnable J.C."/>
            <person name="Zhu J.-K."/>
            <person name="Zhang H."/>
        </authorList>
    </citation>
    <scope>NUCLEOTIDE SEQUENCE [LARGE SCALE GENOMIC DNA]</scope>
</reference>
<dbReference type="PRINTS" id="PR00420">
    <property type="entry name" value="RNGMNOXGNASE"/>
</dbReference>
<dbReference type="STRING" id="4540.A0A3L6RGX7"/>
<dbReference type="EMBL" id="PQIB02000008">
    <property type="protein sequence ID" value="RLN03817.1"/>
    <property type="molecule type" value="Genomic_DNA"/>
</dbReference>
<keyword evidence="5" id="KW-1185">Reference proteome</keyword>
<dbReference type="OrthoDB" id="1716816at2759"/>
<dbReference type="GO" id="GO:0016709">
    <property type="term" value="F:oxidoreductase activity, acting on paired donors, with incorporation or reduction of molecular oxygen, NAD(P)H as one donor, and incorporation of one atom of oxygen"/>
    <property type="evidence" value="ECO:0007669"/>
    <property type="project" value="UniProtKB-ARBA"/>
</dbReference>
<accession>A0A3L6RGX7</accession>
<dbReference type="Pfam" id="PF01494">
    <property type="entry name" value="FAD_binding_3"/>
    <property type="match status" value="1"/>
</dbReference>
<feature type="domain" description="FAD-binding" evidence="3">
    <location>
        <begin position="46"/>
        <end position="405"/>
    </location>
</feature>
<dbReference type="AlphaFoldDB" id="A0A3L6RGX7"/>
<dbReference type="Proteomes" id="UP000275267">
    <property type="component" value="Unassembled WGS sequence"/>
</dbReference>
<sequence>MPSIAGGGRGRLFAAHRGAIWWLRRRQHRPFSSLAGGGRRGDAPHLPVLIVGAGPVGLYLSFLLTKFGIKCAVIEKNVEFTRHPRAHFINNRTMEIFRKLDGLAGDIERSQPPVDLWRKFVYCTSLSDFDKVISPISVAHFSQYKLVDLLLKKLEGIGFQTCFPSEIGNSTQDVGLESKILMGHECTSLQQTDEGILIGTSVNNGGRILERKLHCGMLLGTDGARSTVRELAGISMEGERDLQKLVSVHFLSRDLGRYLSSQRPGMLFFVFNPGAIGVLVAHDLEHGEFVLQIPFYPPQQMFEEFSAKVCEQIIVKLVGWEPADVQVLDIKPWAMHAEVAEKYISCNNRVVLVGDAAHRFPPAGGFGMNTGVQDAHNLAWKLGLMLNGVASPSILQTYESERRPVRPFSQAFYSFHVAIFNTELSVDNFKAAMSIPASLGLDPTVANSVHQVINRSLGSIIPRNVQKAVLEGLFSIGRAQVSDYILNEKNPLGSLRLARLRSILDEGKSLQLQFPAEDLGFCYEEGALVAEHCSQKTRKGVKLKHSKRASREYIPSAKGVFSTLDLVSVDKLEFVLIIAPLKESYEVARATLKVADEFKLSVKVCVMWPQGSADVEVEESRSELAPWTNYVDVEELPRVSVRIPYPYPDGEEDQIEKKVICPIAASRGKFYFNARATELRVLDFSSHDEPALSAITVDDAVAADGSYGYDEERALIFLVESGGELYMVRLLFVSAYEGGDEIGKVFDVHKLDEAPVVDKAFWLLPSDPNGD</sequence>
<dbReference type="InterPro" id="IPR036188">
    <property type="entry name" value="FAD/NAD-bd_sf"/>
</dbReference>
<dbReference type="PANTHER" id="PTHR43004">
    <property type="entry name" value="TRK SYSTEM POTASSIUM UPTAKE PROTEIN"/>
    <property type="match status" value="1"/>
</dbReference>
<keyword evidence="2" id="KW-0274">FAD</keyword>
<dbReference type="Gene3D" id="3.50.50.60">
    <property type="entry name" value="FAD/NAD(P)-binding domain"/>
    <property type="match status" value="1"/>
</dbReference>
<keyword evidence="1" id="KW-0285">Flavoprotein</keyword>
<protein>
    <submittedName>
        <fullName evidence="4">2,4-dichlorophenol 6-monooxygenase-like</fullName>
    </submittedName>
</protein>
<evidence type="ECO:0000256" key="2">
    <source>
        <dbReference type="ARBA" id="ARBA00022827"/>
    </source>
</evidence>
<evidence type="ECO:0000313" key="5">
    <source>
        <dbReference type="Proteomes" id="UP000275267"/>
    </source>
</evidence>
<dbReference type="GO" id="GO:0071949">
    <property type="term" value="F:FAD binding"/>
    <property type="evidence" value="ECO:0007669"/>
    <property type="project" value="InterPro"/>
</dbReference>
<dbReference type="Gene3D" id="3.30.9.10">
    <property type="entry name" value="D-Amino Acid Oxidase, subunit A, domain 2"/>
    <property type="match status" value="1"/>
</dbReference>
<dbReference type="GO" id="GO:0005739">
    <property type="term" value="C:mitochondrion"/>
    <property type="evidence" value="ECO:0007669"/>
    <property type="project" value="TreeGrafter"/>
</dbReference>
<proteinExistence type="predicted"/>
<dbReference type="InterPro" id="IPR002938">
    <property type="entry name" value="FAD-bd"/>
</dbReference>
<dbReference type="Gene3D" id="3.40.30.120">
    <property type="match status" value="1"/>
</dbReference>
<dbReference type="GO" id="GO:0006744">
    <property type="term" value="P:ubiquinone biosynthetic process"/>
    <property type="evidence" value="ECO:0007669"/>
    <property type="project" value="TreeGrafter"/>
</dbReference>
<dbReference type="InterPro" id="IPR050641">
    <property type="entry name" value="RIFMO-like"/>
</dbReference>
<gene>
    <name evidence="4" type="ORF">C2845_PM13G16350</name>
</gene>
<organism evidence="4 5">
    <name type="scientific">Panicum miliaceum</name>
    <name type="common">Proso millet</name>
    <name type="synonym">Broomcorn millet</name>
    <dbReference type="NCBI Taxonomy" id="4540"/>
    <lineage>
        <taxon>Eukaryota</taxon>
        <taxon>Viridiplantae</taxon>
        <taxon>Streptophyta</taxon>
        <taxon>Embryophyta</taxon>
        <taxon>Tracheophyta</taxon>
        <taxon>Spermatophyta</taxon>
        <taxon>Magnoliopsida</taxon>
        <taxon>Liliopsida</taxon>
        <taxon>Poales</taxon>
        <taxon>Poaceae</taxon>
        <taxon>PACMAD clade</taxon>
        <taxon>Panicoideae</taxon>
        <taxon>Panicodae</taxon>
        <taxon>Paniceae</taxon>
        <taxon>Panicinae</taxon>
        <taxon>Panicum</taxon>
        <taxon>Panicum sect. Panicum</taxon>
    </lineage>
</organism>
<dbReference type="SUPFAM" id="SSF51905">
    <property type="entry name" value="FAD/NAD(P)-binding domain"/>
    <property type="match status" value="1"/>
</dbReference>
<evidence type="ECO:0000259" key="3">
    <source>
        <dbReference type="Pfam" id="PF01494"/>
    </source>
</evidence>
<evidence type="ECO:0000256" key="1">
    <source>
        <dbReference type="ARBA" id="ARBA00022630"/>
    </source>
</evidence>